<dbReference type="OMA" id="WNEVEGW"/>
<proteinExistence type="predicted"/>
<dbReference type="InParanoid" id="B8BTP4"/>
<dbReference type="EMBL" id="CM000639">
    <property type="protein sequence ID" value="EED95130.1"/>
    <property type="molecule type" value="Genomic_DNA"/>
</dbReference>
<accession>B8BTP4</accession>
<gene>
    <name evidence="3" type="ORF">THAPSDRAFT_21168</name>
</gene>
<keyword evidence="2" id="KW-0732">Signal</keyword>
<dbReference type="eggNOG" id="ENOG502SJW8">
    <property type="taxonomic scope" value="Eukaryota"/>
</dbReference>
<dbReference type="GeneID" id="7442246"/>
<evidence type="ECO:0000256" key="2">
    <source>
        <dbReference type="SAM" id="SignalP"/>
    </source>
</evidence>
<dbReference type="AlphaFoldDB" id="B8BTP4"/>
<evidence type="ECO:0000256" key="1">
    <source>
        <dbReference type="SAM" id="MobiDB-lite"/>
    </source>
</evidence>
<evidence type="ECO:0000313" key="3">
    <source>
        <dbReference type="EMBL" id="EED95130.1"/>
    </source>
</evidence>
<feature type="chain" id="PRO_5002865917" description="Lon N-terminal domain-containing protein" evidence="2">
    <location>
        <begin position="26"/>
        <end position="512"/>
    </location>
</feature>
<evidence type="ECO:0000313" key="4">
    <source>
        <dbReference type="Proteomes" id="UP000001449"/>
    </source>
</evidence>
<reference evidence="3 4" key="2">
    <citation type="journal article" date="2008" name="Nature">
        <title>The Phaeodactylum genome reveals the evolutionary history of diatom genomes.</title>
        <authorList>
            <person name="Bowler C."/>
            <person name="Allen A.E."/>
            <person name="Badger J.H."/>
            <person name="Grimwood J."/>
            <person name="Jabbari K."/>
            <person name="Kuo A."/>
            <person name="Maheswari U."/>
            <person name="Martens C."/>
            <person name="Maumus F."/>
            <person name="Otillar R.P."/>
            <person name="Rayko E."/>
            <person name="Salamov A."/>
            <person name="Vandepoele K."/>
            <person name="Beszteri B."/>
            <person name="Gruber A."/>
            <person name="Heijde M."/>
            <person name="Katinka M."/>
            <person name="Mock T."/>
            <person name="Valentin K."/>
            <person name="Verret F."/>
            <person name="Berges J.A."/>
            <person name="Brownlee C."/>
            <person name="Cadoret J.P."/>
            <person name="Chiovitti A."/>
            <person name="Choi C.J."/>
            <person name="Coesel S."/>
            <person name="De Martino A."/>
            <person name="Detter J.C."/>
            <person name="Durkin C."/>
            <person name="Falciatore A."/>
            <person name="Fournet J."/>
            <person name="Haruta M."/>
            <person name="Huysman M.J."/>
            <person name="Jenkins B.D."/>
            <person name="Jiroutova K."/>
            <person name="Jorgensen R.E."/>
            <person name="Joubert Y."/>
            <person name="Kaplan A."/>
            <person name="Kroger N."/>
            <person name="Kroth P.G."/>
            <person name="La Roche J."/>
            <person name="Lindquist E."/>
            <person name="Lommer M."/>
            <person name="Martin-Jezequel V."/>
            <person name="Lopez P.J."/>
            <person name="Lucas S."/>
            <person name="Mangogna M."/>
            <person name="McGinnis K."/>
            <person name="Medlin L.K."/>
            <person name="Montsant A."/>
            <person name="Oudot-Le Secq M.P."/>
            <person name="Napoli C."/>
            <person name="Obornik M."/>
            <person name="Parker M.S."/>
            <person name="Petit J.L."/>
            <person name="Porcel B.M."/>
            <person name="Poulsen N."/>
            <person name="Robison M."/>
            <person name="Rychlewski L."/>
            <person name="Rynearson T.A."/>
            <person name="Schmutz J."/>
            <person name="Shapiro H."/>
            <person name="Siaut M."/>
            <person name="Stanley M."/>
            <person name="Sussman M.R."/>
            <person name="Taylor A.R."/>
            <person name="Vardi A."/>
            <person name="von Dassow P."/>
            <person name="Vyverman W."/>
            <person name="Willis A."/>
            <person name="Wyrwicz L.S."/>
            <person name="Rokhsar D.S."/>
            <person name="Weissenbach J."/>
            <person name="Armbrust E.V."/>
            <person name="Green B.R."/>
            <person name="Van de Peer Y."/>
            <person name="Grigoriev I.V."/>
        </authorList>
    </citation>
    <scope>NUCLEOTIDE SEQUENCE [LARGE SCALE GENOMIC DNA]</scope>
    <source>
        <strain evidence="3 4">CCMP1335</strain>
    </source>
</reference>
<dbReference type="HOGENOM" id="CLU_529449_0_0_1"/>
<feature type="signal peptide" evidence="2">
    <location>
        <begin position="1"/>
        <end position="25"/>
    </location>
</feature>
<dbReference type="Proteomes" id="UP000001449">
    <property type="component" value="Chromosome 2"/>
</dbReference>
<keyword evidence="4" id="KW-1185">Reference proteome</keyword>
<dbReference type="RefSeq" id="XP_002287687.1">
    <property type="nucleotide sequence ID" value="XM_002287651.1"/>
</dbReference>
<dbReference type="PaxDb" id="35128-Thaps21168"/>
<evidence type="ECO:0008006" key="5">
    <source>
        <dbReference type="Google" id="ProtNLM"/>
    </source>
</evidence>
<feature type="region of interest" description="Disordered" evidence="1">
    <location>
        <begin position="237"/>
        <end position="257"/>
    </location>
</feature>
<feature type="compositionally biased region" description="Acidic residues" evidence="1">
    <location>
        <begin position="238"/>
        <end position="256"/>
    </location>
</feature>
<sequence length="512" mass="56423">MIPLPPRSTVLTLAAVFATVVVSSSSPCILVHSFSIQPSTHVTKRSSSRLKSSSNPFNYGREVPRENIRLPLLVDTGNADDNDDTLRWNVPLPNAHLPCVEFTTASLYELQLEAPVHKMVIHDAISSSDLANPSPILYGHVVWTDSDSTNLVGAIGCAGEILIGAPSSVIDSDNIVGDEGGILERIMVDGEEDEGPLTVLARGSYRFRVKEVIKSIPFPIAIVDELLDEDVQQHTEKIDEENNNDTQDKEDDDDIYDSLSPTELIQQVLQNLNAILTAQHEAAKTPLSPLEKSILENASSSAPMAQAIHRRFDAEERLAVFQTFTSSLLDIAPDLRDRQYAVALMAGELANFRSELRAKMLKTVDGVARLRMVLRELSSMVSMESAQRLAKSISLESEVASKLDDDEYSDFADFESTTIGTDTESLQVAEESMKECKVGTPQLPPWANQIKNGVRVEYFWNEVEGWCAGTVVEDPIKVIDEIIISVKFDDDGSIHKLPLRGEDKARWRPAVG</sequence>
<reference evidence="3 4" key="1">
    <citation type="journal article" date="2004" name="Science">
        <title>The genome of the diatom Thalassiosira pseudonana: ecology, evolution, and metabolism.</title>
        <authorList>
            <person name="Armbrust E.V."/>
            <person name="Berges J.A."/>
            <person name="Bowler C."/>
            <person name="Green B.R."/>
            <person name="Martinez D."/>
            <person name="Putnam N.H."/>
            <person name="Zhou S."/>
            <person name="Allen A.E."/>
            <person name="Apt K.E."/>
            <person name="Bechner M."/>
            <person name="Brzezinski M.A."/>
            <person name="Chaal B.K."/>
            <person name="Chiovitti A."/>
            <person name="Davis A.K."/>
            <person name="Demarest M.S."/>
            <person name="Detter J.C."/>
            <person name="Glavina T."/>
            <person name="Goodstein D."/>
            <person name="Hadi M.Z."/>
            <person name="Hellsten U."/>
            <person name="Hildebrand M."/>
            <person name="Jenkins B.D."/>
            <person name="Jurka J."/>
            <person name="Kapitonov V.V."/>
            <person name="Kroger N."/>
            <person name="Lau W.W."/>
            <person name="Lane T.W."/>
            <person name="Larimer F.W."/>
            <person name="Lippmeier J.C."/>
            <person name="Lucas S."/>
            <person name="Medina M."/>
            <person name="Montsant A."/>
            <person name="Obornik M."/>
            <person name="Parker M.S."/>
            <person name="Palenik B."/>
            <person name="Pazour G.J."/>
            <person name="Richardson P.M."/>
            <person name="Rynearson T.A."/>
            <person name="Saito M.A."/>
            <person name="Schwartz D.C."/>
            <person name="Thamatrakoln K."/>
            <person name="Valentin K."/>
            <person name="Vardi A."/>
            <person name="Wilkerson F.P."/>
            <person name="Rokhsar D.S."/>
        </authorList>
    </citation>
    <scope>NUCLEOTIDE SEQUENCE [LARGE SCALE GENOMIC DNA]</scope>
    <source>
        <strain evidence="3 4">CCMP1335</strain>
    </source>
</reference>
<protein>
    <recommendedName>
        <fullName evidence="5">Lon N-terminal domain-containing protein</fullName>
    </recommendedName>
</protein>
<dbReference type="KEGG" id="tps:THAPSDRAFT_21168"/>
<name>B8BTP4_THAPS</name>
<organism evidence="3 4">
    <name type="scientific">Thalassiosira pseudonana</name>
    <name type="common">Marine diatom</name>
    <name type="synonym">Cyclotella nana</name>
    <dbReference type="NCBI Taxonomy" id="35128"/>
    <lineage>
        <taxon>Eukaryota</taxon>
        <taxon>Sar</taxon>
        <taxon>Stramenopiles</taxon>
        <taxon>Ochrophyta</taxon>
        <taxon>Bacillariophyta</taxon>
        <taxon>Coscinodiscophyceae</taxon>
        <taxon>Thalassiosirophycidae</taxon>
        <taxon>Thalassiosirales</taxon>
        <taxon>Thalassiosiraceae</taxon>
        <taxon>Thalassiosira</taxon>
    </lineage>
</organism>